<keyword evidence="6" id="KW-0539">Nucleus</keyword>
<dbReference type="InterPro" id="IPR016024">
    <property type="entry name" value="ARM-type_fold"/>
</dbReference>
<dbReference type="Gene3D" id="1.25.40.180">
    <property type="match status" value="1"/>
</dbReference>
<dbReference type="SUPFAM" id="SSF48371">
    <property type="entry name" value="ARM repeat"/>
    <property type="match status" value="1"/>
</dbReference>
<evidence type="ECO:0000256" key="2">
    <source>
        <dbReference type="ARBA" id="ARBA00005497"/>
    </source>
</evidence>
<dbReference type="GO" id="GO:0006417">
    <property type="term" value="P:regulation of translation"/>
    <property type="evidence" value="ECO:0007669"/>
    <property type="project" value="UniProtKB-KW"/>
</dbReference>
<keyword evidence="5" id="KW-0810">Translation regulation</keyword>
<organism evidence="8 9">
    <name type="scientific">Helianthus annuus</name>
    <name type="common">Common sunflower</name>
    <dbReference type="NCBI Taxonomy" id="4232"/>
    <lineage>
        <taxon>Eukaryota</taxon>
        <taxon>Viridiplantae</taxon>
        <taxon>Streptophyta</taxon>
        <taxon>Embryophyta</taxon>
        <taxon>Tracheophyta</taxon>
        <taxon>Spermatophyta</taxon>
        <taxon>Magnoliopsida</taxon>
        <taxon>eudicotyledons</taxon>
        <taxon>Gunneridae</taxon>
        <taxon>Pentapetalae</taxon>
        <taxon>asterids</taxon>
        <taxon>campanulids</taxon>
        <taxon>Asterales</taxon>
        <taxon>Asteraceae</taxon>
        <taxon>Asteroideae</taxon>
        <taxon>Heliantheae alliance</taxon>
        <taxon>Heliantheae</taxon>
        <taxon>Helianthus</taxon>
    </lineage>
</organism>
<dbReference type="Proteomes" id="UP000215914">
    <property type="component" value="Unassembled WGS sequence"/>
</dbReference>
<comment type="caution">
    <text evidence="8">The sequence shown here is derived from an EMBL/GenBank/DDBJ whole genome shotgun (WGS) entry which is preliminary data.</text>
</comment>
<proteinExistence type="inferred from homology"/>
<dbReference type="GO" id="GO:0045892">
    <property type="term" value="P:negative regulation of DNA-templated transcription"/>
    <property type="evidence" value="ECO:0007669"/>
    <property type="project" value="InterPro"/>
</dbReference>
<dbReference type="GO" id="GO:0005737">
    <property type="term" value="C:cytoplasm"/>
    <property type="evidence" value="ECO:0007669"/>
    <property type="project" value="UniProtKB-SubCell"/>
</dbReference>
<comment type="similarity">
    <text evidence="2">Belongs to the PDCD4 family.</text>
</comment>
<keyword evidence="9" id="KW-1185">Reference proteome</keyword>
<evidence type="ECO:0000256" key="1">
    <source>
        <dbReference type="ARBA" id="ARBA00004496"/>
    </source>
</evidence>
<sequence>MAMEKNDRILDLLQECYGKGLITTNQMTKGFGRAKYGLNDLALNIPDADDKFKVHYEHVVVRGWLVPV</sequence>
<reference evidence="8" key="1">
    <citation type="journal article" date="2017" name="Nature">
        <title>The sunflower genome provides insights into oil metabolism, flowering and Asterid evolution.</title>
        <authorList>
            <person name="Badouin H."/>
            <person name="Gouzy J."/>
            <person name="Grassa C.J."/>
            <person name="Murat F."/>
            <person name="Staton S.E."/>
            <person name="Cottret L."/>
            <person name="Lelandais-Briere C."/>
            <person name="Owens G.L."/>
            <person name="Carrere S."/>
            <person name="Mayjonade B."/>
            <person name="Legrand L."/>
            <person name="Gill N."/>
            <person name="Kane N.C."/>
            <person name="Bowers J.E."/>
            <person name="Hubner S."/>
            <person name="Bellec A."/>
            <person name="Berard A."/>
            <person name="Berges H."/>
            <person name="Blanchet N."/>
            <person name="Boniface M.C."/>
            <person name="Brunel D."/>
            <person name="Catrice O."/>
            <person name="Chaidir N."/>
            <person name="Claudel C."/>
            <person name="Donnadieu C."/>
            <person name="Faraut T."/>
            <person name="Fievet G."/>
            <person name="Helmstetter N."/>
            <person name="King M."/>
            <person name="Knapp S.J."/>
            <person name="Lai Z."/>
            <person name="Le Paslier M.C."/>
            <person name="Lippi Y."/>
            <person name="Lorenzon L."/>
            <person name="Mandel J.R."/>
            <person name="Marage G."/>
            <person name="Marchand G."/>
            <person name="Marquand E."/>
            <person name="Bret-Mestries E."/>
            <person name="Morien E."/>
            <person name="Nambeesan S."/>
            <person name="Nguyen T."/>
            <person name="Pegot-Espagnet P."/>
            <person name="Pouilly N."/>
            <person name="Raftis F."/>
            <person name="Sallet E."/>
            <person name="Schiex T."/>
            <person name="Thomas J."/>
            <person name="Vandecasteele C."/>
            <person name="Vares D."/>
            <person name="Vear F."/>
            <person name="Vautrin S."/>
            <person name="Crespi M."/>
            <person name="Mangin B."/>
            <person name="Burke J.M."/>
            <person name="Salse J."/>
            <person name="Munos S."/>
            <person name="Vincourt P."/>
            <person name="Rieseberg L.H."/>
            <person name="Langlade N.B."/>
        </authorList>
    </citation>
    <scope>NUCLEOTIDE SEQUENCE</scope>
    <source>
        <tissue evidence="8">Leaves</tissue>
    </source>
</reference>
<evidence type="ECO:0000256" key="6">
    <source>
        <dbReference type="ARBA" id="ARBA00023242"/>
    </source>
</evidence>
<dbReference type="PROSITE" id="PS51366">
    <property type="entry name" value="MI"/>
    <property type="match status" value="1"/>
</dbReference>
<evidence type="ECO:0000256" key="3">
    <source>
        <dbReference type="ARBA" id="ARBA00022490"/>
    </source>
</evidence>
<keyword evidence="4" id="KW-0677">Repeat</keyword>
<dbReference type="EMBL" id="MNCJ02000329">
    <property type="protein sequence ID" value="KAF5768033.1"/>
    <property type="molecule type" value="Genomic_DNA"/>
</dbReference>
<name>A0A9K3E753_HELAN</name>
<keyword evidence="3" id="KW-0963">Cytoplasm</keyword>
<reference evidence="8" key="2">
    <citation type="submission" date="2020-06" db="EMBL/GenBank/DDBJ databases">
        <title>Helianthus annuus Genome sequencing and assembly Release 2.</title>
        <authorList>
            <person name="Gouzy J."/>
            <person name="Langlade N."/>
            <person name="Munos S."/>
        </authorList>
    </citation>
    <scope>NUCLEOTIDE SEQUENCE</scope>
    <source>
        <tissue evidence="8">Leaves</tissue>
    </source>
</reference>
<dbReference type="PANTHER" id="PTHR12626:SF0">
    <property type="entry name" value="PROGRAMMED CELL DEATH PROTEIN 4"/>
    <property type="match status" value="1"/>
</dbReference>
<dbReference type="Gramene" id="mRNA:HanXRQr2_Chr14g0631641">
    <property type="protein sequence ID" value="CDS:HanXRQr2_Chr14g0631641.1"/>
    <property type="gene ID" value="HanXRQr2_Chr14g0631641"/>
</dbReference>
<dbReference type="Pfam" id="PF02847">
    <property type="entry name" value="MA3"/>
    <property type="match status" value="1"/>
</dbReference>
<protein>
    <submittedName>
        <fullName evidence="8">Programmed cell death protein</fullName>
    </submittedName>
</protein>
<evidence type="ECO:0000313" key="8">
    <source>
        <dbReference type="EMBL" id="KAF5768033.1"/>
    </source>
</evidence>
<dbReference type="PANTHER" id="PTHR12626">
    <property type="entry name" value="PROGRAMMED CELL DEATH 4"/>
    <property type="match status" value="1"/>
</dbReference>
<dbReference type="AlphaFoldDB" id="A0A9K3E753"/>
<dbReference type="InterPro" id="IPR003891">
    <property type="entry name" value="Initiation_fac_eIF4g_MI"/>
</dbReference>
<evidence type="ECO:0000256" key="4">
    <source>
        <dbReference type="ARBA" id="ARBA00022737"/>
    </source>
</evidence>
<dbReference type="InterPro" id="IPR039778">
    <property type="entry name" value="PDCD4"/>
</dbReference>
<feature type="domain" description="MI" evidence="7">
    <location>
        <begin position="1"/>
        <end position="68"/>
    </location>
</feature>
<evidence type="ECO:0000313" key="9">
    <source>
        <dbReference type="Proteomes" id="UP000215914"/>
    </source>
</evidence>
<accession>A0A9K3E753</accession>
<comment type="subcellular location">
    <subcellularLocation>
        <location evidence="1">Cytoplasm</location>
    </subcellularLocation>
</comment>
<evidence type="ECO:0000256" key="5">
    <source>
        <dbReference type="ARBA" id="ARBA00022845"/>
    </source>
</evidence>
<evidence type="ECO:0000259" key="7">
    <source>
        <dbReference type="PROSITE" id="PS51366"/>
    </source>
</evidence>
<gene>
    <name evidence="8" type="ORF">HanXRQr2_Chr14g0631641</name>
</gene>